<dbReference type="Pfam" id="PF10075">
    <property type="entry name" value="CSN8_PSD8_EIF3K"/>
    <property type="match status" value="1"/>
</dbReference>
<dbReference type="Proteomes" id="UP000694843">
    <property type="component" value="Unplaced"/>
</dbReference>
<dbReference type="KEGG" id="hazt:108674708"/>
<dbReference type="AlphaFoldDB" id="A0A8B7NWQ1"/>
<dbReference type="PANTHER" id="PTHR13339">
    <property type="entry name" value="COP9 SIGNALOSOME COMPLEX SUBUNIT 8"/>
    <property type="match status" value="1"/>
</dbReference>
<reference evidence="8" key="1">
    <citation type="submission" date="2025-08" db="UniProtKB">
        <authorList>
            <consortium name="RefSeq"/>
        </authorList>
    </citation>
    <scope>IDENTIFICATION</scope>
    <source>
        <tissue evidence="8">Whole organism</tissue>
    </source>
</reference>
<keyword evidence="4" id="KW-0736">Signalosome</keyword>
<evidence type="ECO:0000313" key="8">
    <source>
        <dbReference type="RefSeq" id="XP_018018162.1"/>
    </source>
</evidence>
<dbReference type="RefSeq" id="XP_018018162.1">
    <property type="nucleotide sequence ID" value="XM_018162673.2"/>
</dbReference>
<protein>
    <submittedName>
        <fullName evidence="8">COP9 signalosome complex subunit 8</fullName>
    </submittedName>
</protein>
<evidence type="ECO:0000259" key="6">
    <source>
        <dbReference type="Pfam" id="PF10075"/>
    </source>
</evidence>
<dbReference type="InterPro" id="IPR033464">
    <property type="entry name" value="CSN8_PSD8_EIF3K"/>
</dbReference>
<dbReference type="GeneID" id="108674708"/>
<dbReference type="GO" id="GO:0010387">
    <property type="term" value="P:COP9 signalosome assembly"/>
    <property type="evidence" value="ECO:0007669"/>
    <property type="project" value="InterPro"/>
</dbReference>
<dbReference type="PANTHER" id="PTHR13339:SF0">
    <property type="entry name" value="COP9 SIGNALOSOME COMPLEX SUBUNIT 8"/>
    <property type="match status" value="1"/>
</dbReference>
<dbReference type="CTD" id="49077"/>
<keyword evidence="7" id="KW-1185">Reference proteome</keyword>
<comment type="subcellular location">
    <subcellularLocation>
        <location evidence="2">Cytoplasm</location>
    </subcellularLocation>
    <subcellularLocation>
        <location evidence="1">Nucleus</location>
    </subcellularLocation>
</comment>
<dbReference type="GO" id="GO:0008180">
    <property type="term" value="C:COP9 signalosome"/>
    <property type="evidence" value="ECO:0007669"/>
    <property type="project" value="UniProtKB-KW"/>
</dbReference>
<accession>A0A8B7NWQ1</accession>
<keyword evidence="5" id="KW-0539">Nucleus</keyword>
<dbReference type="GO" id="GO:0005737">
    <property type="term" value="C:cytoplasm"/>
    <property type="evidence" value="ECO:0007669"/>
    <property type="project" value="UniProtKB-SubCell"/>
</dbReference>
<dbReference type="Gene3D" id="1.25.40.990">
    <property type="match status" value="1"/>
</dbReference>
<keyword evidence="3" id="KW-0963">Cytoplasm</keyword>
<name>A0A8B7NWQ1_HYAAZ</name>
<evidence type="ECO:0000256" key="3">
    <source>
        <dbReference type="ARBA" id="ARBA00022490"/>
    </source>
</evidence>
<dbReference type="InterPro" id="IPR033205">
    <property type="entry name" value="COP9_CSN8"/>
</dbReference>
<gene>
    <name evidence="8" type="primary">LOC108674708</name>
</gene>
<feature type="domain" description="CSN8/PSMD8/EIF3K" evidence="6">
    <location>
        <begin position="30"/>
        <end position="160"/>
    </location>
</feature>
<proteinExistence type="predicted"/>
<evidence type="ECO:0000256" key="5">
    <source>
        <dbReference type="ARBA" id="ARBA00023242"/>
    </source>
</evidence>
<evidence type="ECO:0000256" key="1">
    <source>
        <dbReference type="ARBA" id="ARBA00004123"/>
    </source>
</evidence>
<dbReference type="OrthoDB" id="5351233at2759"/>
<dbReference type="GO" id="GO:0000338">
    <property type="term" value="P:protein deneddylation"/>
    <property type="evidence" value="ECO:0007669"/>
    <property type="project" value="InterPro"/>
</dbReference>
<sequence length="190" mass="21348">MALSLAEYNELAATLESQELDAPNGVPPDAVYEKLLAIYLLQNDVMSAKFLWKRIPASVKQRCPELERLWGVGRVLFTRDRAAVFVVLNSTQWGPNVAPIMAALIESYRERTLELIASAYTSIGLDDVSKLLGQEREAALQKTQALGWDLDAATQMVMPKAFPKEKVHHMPSEKQLERLTEYISFLEKGL</sequence>
<evidence type="ECO:0000313" key="7">
    <source>
        <dbReference type="Proteomes" id="UP000694843"/>
    </source>
</evidence>
<evidence type="ECO:0000256" key="2">
    <source>
        <dbReference type="ARBA" id="ARBA00004496"/>
    </source>
</evidence>
<dbReference type="OMA" id="MRIPDKL"/>
<organism evidence="7 8">
    <name type="scientific">Hyalella azteca</name>
    <name type="common">Amphipod</name>
    <dbReference type="NCBI Taxonomy" id="294128"/>
    <lineage>
        <taxon>Eukaryota</taxon>
        <taxon>Metazoa</taxon>
        <taxon>Ecdysozoa</taxon>
        <taxon>Arthropoda</taxon>
        <taxon>Crustacea</taxon>
        <taxon>Multicrustacea</taxon>
        <taxon>Malacostraca</taxon>
        <taxon>Eumalacostraca</taxon>
        <taxon>Peracarida</taxon>
        <taxon>Amphipoda</taxon>
        <taxon>Senticaudata</taxon>
        <taxon>Talitrida</taxon>
        <taxon>Talitroidea</taxon>
        <taxon>Hyalellidae</taxon>
        <taxon>Hyalella</taxon>
    </lineage>
</organism>
<evidence type="ECO:0000256" key="4">
    <source>
        <dbReference type="ARBA" id="ARBA00022790"/>
    </source>
</evidence>